<feature type="signal peptide" evidence="16">
    <location>
        <begin position="1"/>
        <end position="23"/>
    </location>
</feature>
<evidence type="ECO:0000256" key="16">
    <source>
        <dbReference type="SAM" id="SignalP"/>
    </source>
</evidence>
<name>A0A6I9QFJ2_ELAGV</name>
<keyword evidence="7" id="KW-0961">Cell wall biogenesis/degradation</keyword>
<evidence type="ECO:0000256" key="15">
    <source>
        <dbReference type="RuleBase" id="RU361169"/>
    </source>
</evidence>
<keyword evidence="4" id="KW-0964">Secreted</keyword>
<dbReference type="GO" id="GO:0071555">
    <property type="term" value="P:cell wall organization"/>
    <property type="evidence" value="ECO:0007669"/>
    <property type="project" value="UniProtKB-KW"/>
</dbReference>
<dbReference type="GO" id="GO:0047911">
    <property type="term" value="F:galacturan 1,4-alpha-galacturonidase activity"/>
    <property type="evidence" value="ECO:0007669"/>
    <property type="project" value="UniProtKB-EC"/>
</dbReference>
<dbReference type="SUPFAM" id="SSF51126">
    <property type="entry name" value="Pectin lyase-like"/>
    <property type="match status" value="1"/>
</dbReference>
<comment type="subcellular location">
    <subcellularLocation>
        <location evidence="1">Secreted</location>
        <location evidence="1">Cell wall</location>
    </subcellularLocation>
</comment>
<dbReference type="InterPro" id="IPR000743">
    <property type="entry name" value="Glyco_hydro_28"/>
</dbReference>
<evidence type="ECO:0000256" key="2">
    <source>
        <dbReference type="ARBA" id="ARBA00008834"/>
    </source>
</evidence>
<proteinExistence type="inferred from homology"/>
<dbReference type="Proteomes" id="UP000504607">
    <property type="component" value="Chromosome 2"/>
</dbReference>
<protein>
    <recommendedName>
        <fullName evidence="12">Exopolygalacturonase</fullName>
        <ecNumber evidence="8">3.2.1.67</ecNumber>
    </recommendedName>
    <alternativeName>
        <fullName evidence="9">Galacturan 1,4-alpha-galacturonidase</fullName>
    </alternativeName>
    <alternativeName>
        <fullName evidence="13">Pectinase</fullName>
    </alternativeName>
</protein>
<dbReference type="InterPro" id="IPR011050">
    <property type="entry name" value="Pectin_lyase_fold/virulence"/>
</dbReference>
<evidence type="ECO:0000256" key="8">
    <source>
        <dbReference type="ARBA" id="ARBA00038933"/>
    </source>
</evidence>
<dbReference type="OrthoDB" id="187139at2759"/>
<accession>A0A6I9QFJ2</accession>
<evidence type="ECO:0000256" key="6">
    <source>
        <dbReference type="ARBA" id="ARBA00023295"/>
    </source>
</evidence>
<keyword evidence="16" id="KW-0732">Signal</keyword>
<evidence type="ECO:0000256" key="3">
    <source>
        <dbReference type="ARBA" id="ARBA00022512"/>
    </source>
</evidence>
<evidence type="ECO:0000256" key="5">
    <source>
        <dbReference type="ARBA" id="ARBA00022801"/>
    </source>
</evidence>
<dbReference type="AlphaFoldDB" id="A0A6I9QFJ2"/>
<keyword evidence="3" id="KW-0134">Cell wall</keyword>
<dbReference type="FunCoup" id="A0A6I9QFJ2">
    <property type="interactions" value="58"/>
</dbReference>
<dbReference type="InParanoid" id="A0A6I9QFJ2"/>
<keyword evidence="6 15" id="KW-0326">Glycosidase</keyword>
<dbReference type="InterPro" id="IPR012334">
    <property type="entry name" value="Pectin_lyas_fold"/>
</dbReference>
<keyword evidence="17" id="KW-1185">Reference proteome</keyword>
<evidence type="ECO:0000256" key="4">
    <source>
        <dbReference type="ARBA" id="ARBA00022525"/>
    </source>
</evidence>
<feature type="chain" id="PRO_5026838109" description="Exopolygalacturonase" evidence="16">
    <location>
        <begin position="24"/>
        <end position="391"/>
    </location>
</feature>
<keyword evidence="5 15" id="KW-0378">Hydrolase</keyword>
<evidence type="ECO:0000313" key="17">
    <source>
        <dbReference type="Proteomes" id="UP000504607"/>
    </source>
</evidence>
<reference evidence="18" key="1">
    <citation type="submission" date="2025-08" db="UniProtKB">
        <authorList>
            <consortium name="RefSeq"/>
        </authorList>
    </citation>
    <scope>IDENTIFICATION</scope>
</reference>
<dbReference type="Gene3D" id="2.160.20.10">
    <property type="entry name" value="Single-stranded right-handed beta-helix, Pectin lyase-like"/>
    <property type="match status" value="1"/>
</dbReference>
<organism evidence="17 18">
    <name type="scientific">Elaeis guineensis var. tenera</name>
    <name type="common">Oil palm</name>
    <dbReference type="NCBI Taxonomy" id="51953"/>
    <lineage>
        <taxon>Eukaryota</taxon>
        <taxon>Viridiplantae</taxon>
        <taxon>Streptophyta</taxon>
        <taxon>Embryophyta</taxon>
        <taxon>Tracheophyta</taxon>
        <taxon>Spermatophyta</taxon>
        <taxon>Magnoliopsida</taxon>
        <taxon>Liliopsida</taxon>
        <taxon>Arecaceae</taxon>
        <taxon>Arecoideae</taxon>
        <taxon>Cocoseae</taxon>
        <taxon>Elaeidinae</taxon>
        <taxon>Elaeis</taxon>
    </lineage>
</organism>
<dbReference type="RefSeq" id="XP_010908569.1">
    <property type="nucleotide sequence ID" value="XM_010910267.3"/>
</dbReference>
<comment type="similarity">
    <text evidence="2 15">Belongs to the glycosyl hydrolase 28 family.</text>
</comment>
<evidence type="ECO:0000256" key="12">
    <source>
        <dbReference type="ARBA" id="ARBA00068298"/>
    </source>
</evidence>
<dbReference type="KEGG" id="egu:105034928"/>
<dbReference type="EC" id="3.2.1.67" evidence="8"/>
<comment type="function">
    <text evidence="11">May function in depolymerizing pectin during pollen development, germination, and tube growth. Acts as an exo-polygalacturonase.</text>
</comment>
<evidence type="ECO:0000256" key="9">
    <source>
        <dbReference type="ARBA" id="ARBA00043142"/>
    </source>
</evidence>
<evidence type="ECO:0000256" key="14">
    <source>
        <dbReference type="PROSITE-ProRule" id="PRU10052"/>
    </source>
</evidence>
<dbReference type="FunFam" id="2.160.20.10:FF:000004">
    <property type="entry name" value="Pectin lyase-like superfamily protein"/>
    <property type="match status" value="1"/>
</dbReference>
<evidence type="ECO:0000256" key="1">
    <source>
        <dbReference type="ARBA" id="ARBA00004191"/>
    </source>
</evidence>
<dbReference type="GO" id="GO:0004650">
    <property type="term" value="F:polygalacturonase activity"/>
    <property type="evidence" value="ECO:0007669"/>
    <property type="project" value="InterPro"/>
</dbReference>
<gene>
    <name evidence="18" type="primary">LOC105034928</name>
</gene>
<evidence type="ECO:0000313" key="18">
    <source>
        <dbReference type="RefSeq" id="XP_010908569.1"/>
    </source>
</evidence>
<evidence type="ECO:0000256" key="13">
    <source>
        <dbReference type="ARBA" id="ARBA00083621"/>
    </source>
</evidence>
<dbReference type="PANTHER" id="PTHR31375">
    <property type="match status" value="1"/>
</dbReference>
<dbReference type="GeneID" id="105034928"/>
<evidence type="ECO:0000256" key="7">
    <source>
        <dbReference type="ARBA" id="ARBA00023316"/>
    </source>
</evidence>
<dbReference type="GO" id="GO:0005975">
    <property type="term" value="P:carbohydrate metabolic process"/>
    <property type="evidence" value="ECO:0007669"/>
    <property type="project" value="InterPro"/>
</dbReference>
<comment type="catalytic activity">
    <reaction evidence="10">
        <text>[(1-&gt;4)-alpha-D-galacturonosyl](n) + H2O = alpha-D-galacturonate + [(1-&gt;4)-alpha-D-galacturonosyl](n-1)</text>
        <dbReference type="Rhea" id="RHEA:14117"/>
        <dbReference type="Rhea" id="RHEA-COMP:14570"/>
        <dbReference type="Rhea" id="RHEA-COMP:14572"/>
        <dbReference type="ChEBI" id="CHEBI:15377"/>
        <dbReference type="ChEBI" id="CHEBI:58658"/>
        <dbReference type="ChEBI" id="CHEBI:140523"/>
        <dbReference type="EC" id="3.2.1.67"/>
    </reaction>
</comment>
<dbReference type="PROSITE" id="PS00502">
    <property type="entry name" value="POLYGALACTURONASE"/>
    <property type="match status" value="1"/>
</dbReference>
<feature type="active site" evidence="14">
    <location>
        <position position="241"/>
    </location>
</feature>
<evidence type="ECO:0000256" key="11">
    <source>
        <dbReference type="ARBA" id="ARBA00057651"/>
    </source>
</evidence>
<evidence type="ECO:0000256" key="10">
    <source>
        <dbReference type="ARBA" id="ARBA00048766"/>
    </source>
</evidence>
<dbReference type="Pfam" id="PF00295">
    <property type="entry name" value="Glyco_hydro_28"/>
    <property type="match status" value="1"/>
</dbReference>
<sequence>MTQNMHSLLLLLLLPTLIHFSSSVKASYDVTSFGAKSDGRTDSTKSFISAWTAACHSTNPATIHVPSGFFLIGPVTFNGPCRSTRLTIQIDGTLVAPSNYANLRKLEQWILFDHVNGVSVYGGTIDGHGSPLWACKAAGRNCPTGATSLVFRNSKNILISGLTSINSERFHIVFDGCQAVTAQGVRITAPGSSPNTDGIHVQSSTDVTITGAGIKTGDDCISIGPGTTNLWIEKVTCGPGHGISIGSLGKQYEEKGVENVTVKTAVFTGTENGLRIKTWGRPSEGFVKGVVFEHAMMQNVRNPIIIDQNYCPDEKRCPGQNSGVKISQVKYMDVQGSSASQVGINFDCSASNPCSGIGLQDIKLTYGNKPAKSFCEHVHVTASSSVVPSCF</sequence>